<keyword evidence="3" id="KW-1185">Reference proteome</keyword>
<feature type="transmembrane region" description="Helical" evidence="1">
    <location>
        <begin position="20"/>
        <end position="47"/>
    </location>
</feature>
<organism evidence="2 3">
    <name type="scientific">Trichophyton rubrum (strain ATCC MYA-4607 / CBS 118892)</name>
    <name type="common">Athlete's foot fungus</name>
    <dbReference type="NCBI Taxonomy" id="559305"/>
    <lineage>
        <taxon>Eukaryota</taxon>
        <taxon>Fungi</taxon>
        <taxon>Dikarya</taxon>
        <taxon>Ascomycota</taxon>
        <taxon>Pezizomycotina</taxon>
        <taxon>Eurotiomycetes</taxon>
        <taxon>Eurotiomycetidae</taxon>
        <taxon>Onygenales</taxon>
        <taxon>Arthrodermataceae</taxon>
        <taxon>Trichophyton</taxon>
    </lineage>
</organism>
<keyword evidence="1" id="KW-0472">Membrane</keyword>
<name>A0A080WWU1_TRIRC</name>
<sequence length="118" mass="12439">MGSSWTTSANDTLRVLLDFFTPLSFVSVFLWSALGIAGAVAALTGVFRADIILSYSTVVAGLCAYGTCKTNSWRALGVFVDLIFGAVATSADGLALDDLTGLLYLFAQLNVSFRSKPS</sequence>
<evidence type="ECO:0000313" key="3">
    <source>
        <dbReference type="Proteomes" id="UP000008864"/>
    </source>
</evidence>
<dbReference type="HOGENOM" id="CLU_2074827_0_0_1"/>
<accession>A0A080WWU1</accession>
<reference evidence="3" key="1">
    <citation type="journal article" date="2012" name="MBio">
        <title>Comparative genome analysis of Trichophyton rubrum and related dermatophytes reveals candidate genes involved in infection.</title>
        <authorList>
            <person name="Martinez D.A."/>
            <person name="Oliver B.G."/>
            <person name="Graeser Y."/>
            <person name="Goldberg J.M."/>
            <person name="Li W."/>
            <person name="Martinez-Rossi N.M."/>
            <person name="Monod M."/>
            <person name="Shelest E."/>
            <person name="Barton R.C."/>
            <person name="Birch E."/>
            <person name="Brakhage A.A."/>
            <person name="Chen Z."/>
            <person name="Gurr S.J."/>
            <person name="Heiman D."/>
            <person name="Heitman J."/>
            <person name="Kosti I."/>
            <person name="Rossi A."/>
            <person name="Saif S."/>
            <person name="Samalova M."/>
            <person name="Saunders C.W."/>
            <person name="Shea T."/>
            <person name="Summerbell R.C."/>
            <person name="Xu J."/>
            <person name="Young S."/>
            <person name="Zeng Q."/>
            <person name="Birren B.W."/>
            <person name="Cuomo C.A."/>
            <person name="White T.C."/>
        </authorList>
    </citation>
    <scope>NUCLEOTIDE SEQUENCE [LARGE SCALE GENOMIC DNA]</scope>
    <source>
        <strain evidence="3">ATCC MYA-4607 / CBS 118892</strain>
    </source>
</reference>
<proteinExistence type="predicted"/>
<keyword evidence="1" id="KW-1133">Transmembrane helix</keyword>
<dbReference type="EMBL" id="GG700656">
    <property type="protein sequence ID" value="KFL62543.1"/>
    <property type="molecule type" value="Genomic_DNA"/>
</dbReference>
<dbReference type="RefSeq" id="XP_047607104.1">
    <property type="nucleotide sequence ID" value="XM_047751446.1"/>
</dbReference>
<dbReference type="VEuPathDB" id="FungiDB:TERG_12497"/>
<evidence type="ECO:0000256" key="1">
    <source>
        <dbReference type="SAM" id="Phobius"/>
    </source>
</evidence>
<evidence type="ECO:0000313" key="2">
    <source>
        <dbReference type="EMBL" id="KFL62543.1"/>
    </source>
</evidence>
<dbReference type="Proteomes" id="UP000008864">
    <property type="component" value="Unassembled WGS sequence"/>
</dbReference>
<dbReference type="GeneID" id="71777675"/>
<keyword evidence="1" id="KW-0812">Transmembrane</keyword>
<dbReference type="AlphaFoldDB" id="A0A080WWU1"/>
<gene>
    <name evidence="2" type="ORF">TERG_12497</name>
</gene>
<protein>
    <submittedName>
        <fullName evidence="2">Uncharacterized protein</fullName>
    </submittedName>
</protein>
<dbReference type="InParanoid" id="A0A080WWU1"/>